<name>A0A0K9NVC1_ZOSMR</name>
<dbReference type="OrthoDB" id="690775at2759"/>
<dbReference type="Gene3D" id="1.20.1280.50">
    <property type="match status" value="1"/>
</dbReference>
<dbReference type="InterPro" id="IPR055294">
    <property type="entry name" value="FBL60-like"/>
</dbReference>
<dbReference type="AlphaFoldDB" id="A0A0K9NVC1"/>
<comment type="caution">
    <text evidence="2">The sequence shown here is derived from an EMBL/GenBank/DDBJ whole genome shotgun (WGS) entry which is preliminary data.</text>
</comment>
<dbReference type="EMBL" id="LFYR01001699">
    <property type="protein sequence ID" value="KMZ59935.1"/>
    <property type="molecule type" value="Genomic_DNA"/>
</dbReference>
<dbReference type="InterPro" id="IPR001810">
    <property type="entry name" value="F-box_dom"/>
</dbReference>
<protein>
    <recommendedName>
        <fullName evidence="1">F-box domain-containing protein</fullName>
    </recommendedName>
</protein>
<proteinExistence type="predicted"/>
<reference evidence="3" key="1">
    <citation type="journal article" date="2016" name="Nature">
        <title>The genome of the seagrass Zostera marina reveals angiosperm adaptation to the sea.</title>
        <authorList>
            <person name="Olsen J.L."/>
            <person name="Rouze P."/>
            <person name="Verhelst B."/>
            <person name="Lin Y.-C."/>
            <person name="Bayer T."/>
            <person name="Collen J."/>
            <person name="Dattolo E."/>
            <person name="De Paoli E."/>
            <person name="Dittami S."/>
            <person name="Maumus F."/>
            <person name="Michel G."/>
            <person name="Kersting A."/>
            <person name="Lauritano C."/>
            <person name="Lohaus R."/>
            <person name="Toepel M."/>
            <person name="Tonon T."/>
            <person name="Vanneste K."/>
            <person name="Amirebrahimi M."/>
            <person name="Brakel J."/>
            <person name="Bostroem C."/>
            <person name="Chovatia M."/>
            <person name="Grimwood J."/>
            <person name="Jenkins J.W."/>
            <person name="Jueterbock A."/>
            <person name="Mraz A."/>
            <person name="Stam W.T."/>
            <person name="Tice H."/>
            <person name="Bornberg-Bauer E."/>
            <person name="Green P.J."/>
            <person name="Pearson G.A."/>
            <person name="Procaccini G."/>
            <person name="Duarte C.M."/>
            <person name="Schmutz J."/>
            <person name="Reusch T.B.H."/>
            <person name="Van de Peer Y."/>
        </authorList>
    </citation>
    <scope>NUCLEOTIDE SEQUENCE [LARGE SCALE GENOMIC DNA]</scope>
    <source>
        <strain evidence="3">cv. Finnish</strain>
    </source>
</reference>
<evidence type="ECO:0000259" key="1">
    <source>
        <dbReference type="PROSITE" id="PS50181"/>
    </source>
</evidence>
<dbReference type="Pfam" id="PF00646">
    <property type="entry name" value="F-box"/>
    <property type="match status" value="1"/>
</dbReference>
<dbReference type="PANTHER" id="PTHR31293:SF12">
    <property type="entry name" value="RNI-LIKE SUPERFAMILY PROTEIN"/>
    <property type="match status" value="1"/>
</dbReference>
<evidence type="ECO:0000313" key="3">
    <source>
        <dbReference type="Proteomes" id="UP000036987"/>
    </source>
</evidence>
<dbReference type="SUPFAM" id="SSF81383">
    <property type="entry name" value="F-box domain"/>
    <property type="match status" value="1"/>
</dbReference>
<dbReference type="InterPro" id="IPR036047">
    <property type="entry name" value="F-box-like_dom_sf"/>
</dbReference>
<gene>
    <name evidence="2" type="ORF">ZOSMA_63G00480</name>
</gene>
<accession>A0A0K9NVC1</accession>
<organism evidence="2 3">
    <name type="scientific">Zostera marina</name>
    <name type="common">Eelgrass</name>
    <dbReference type="NCBI Taxonomy" id="29655"/>
    <lineage>
        <taxon>Eukaryota</taxon>
        <taxon>Viridiplantae</taxon>
        <taxon>Streptophyta</taxon>
        <taxon>Embryophyta</taxon>
        <taxon>Tracheophyta</taxon>
        <taxon>Spermatophyta</taxon>
        <taxon>Magnoliopsida</taxon>
        <taxon>Liliopsida</taxon>
        <taxon>Zosteraceae</taxon>
        <taxon>Zostera</taxon>
    </lineage>
</organism>
<dbReference type="PROSITE" id="PS50181">
    <property type="entry name" value="FBOX"/>
    <property type="match status" value="1"/>
</dbReference>
<keyword evidence="3" id="KW-1185">Reference proteome</keyword>
<sequence>MAKTKCKLKTPKTQQDIISFLPEEVLTKILGNLSVKDAIHTSFLSKEWSYKWRSISDLTFDSDSFSTPNDREPSTLMILYLSKVLEFLFLHRGNIRTLQFNSI</sequence>
<dbReference type="PANTHER" id="PTHR31293">
    <property type="entry name" value="RNI-LIKE SUPERFAMILY PROTEIN"/>
    <property type="match status" value="1"/>
</dbReference>
<evidence type="ECO:0000313" key="2">
    <source>
        <dbReference type="EMBL" id="KMZ59935.1"/>
    </source>
</evidence>
<dbReference type="Proteomes" id="UP000036987">
    <property type="component" value="Unassembled WGS sequence"/>
</dbReference>
<feature type="domain" description="F-box" evidence="1">
    <location>
        <begin position="15"/>
        <end position="48"/>
    </location>
</feature>